<keyword evidence="2" id="KW-1185">Reference proteome</keyword>
<evidence type="ECO:0000313" key="1">
    <source>
        <dbReference type="EMBL" id="KAH3740894.1"/>
    </source>
</evidence>
<name>A0A9D4DA09_DREPO</name>
<organism evidence="1 2">
    <name type="scientific">Dreissena polymorpha</name>
    <name type="common">Zebra mussel</name>
    <name type="synonym">Mytilus polymorpha</name>
    <dbReference type="NCBI Taxonomy" id="45954"/>
    <lineage>
        <taxon>Eukaryota</taxon>
        <taxon>Metazoa</taxon>
        <taxon>Spiralia</taxon>
        <taxon>Lophotrochozoa</taxon>
        <taxon>Mollusca</taxon>
        <taxon>Bivalvia</taxon>
        <taxon>Autobranchia</taxon>
        <taxon>Heteroconchia</taxon>
        <taxon>Euheterodonta</taxon>
        <taxon>Imparidentia</taxon>
        <taxon>Neoheterodontei</taxon>
        <taxon>Myida</taxon>
        <taxon>Dreissenoidea</taxon>
        <taxon>Dreissenidae</taxon>
        <taxon>Dreissena</taxon>
    </lineage>
</organism>
<dbReference type="Proteomes" id="UP000828390">
    <property type="component" value="Unassembled WGS sequence"/>
</dbReference>
<proteinExistence type="predicted"/>
<evidence type="ECO:0000313" key="2">
    <source>
        <dbReference type="Proteomes" id="UP000828390"/>
    </source>
</evidence>
<reference evidence="1" key="1">
    <citation type="journal article" date="2019" name="bioRxiv">
        <title>The Genome of the Zebra Mussel, Dreissena polymorpha: A Resource for Invasive Species Research.</title>
        <authorList>
            <person name="McCartney M.A."/>
            <person name="Auch B."/>
            <person name="Kono T."/>
            <person name="Mallez S."/>
            <person name="Zhang Y."/>
            <person name="Obille A."/>
            <person name="Becker A."/>
            <person name="Abrahante J.E."/>
            <person name="Garbe J."/>
            <person name="Badalamenti J.P."/>
            <person name="Herman A."/>
            <person name="Mangelson H."/>
            <person name="Liachko I."/>
            <person name="Sullivan S."/>
            <person name="Sone E.D."/>
            <person name="Koren S."/>
            <person name="Silverstein K.A.T."/>
            <person name="Beckman K.B."/>
            <person name="Gohl D.M."/>
        </authorList>
    </citation>
    <scope>NUCLEOTIDE SEQUENCE</scope>
    <source>
        <strain evidence="1">Duluth1</strain>
        <tissue evidence="1">Whole animal</tissue>
    </source>
</reference>
<gene>
    <name evidence="1" type="ORF">DPMN_047611</name>
</gene>
<sequence length="160" mass="17360">MTSSISFIIDNAIAIIGTSGIKFNTINIINTNPINSLRLIDIHITTNISNINNDCMHHHQRDQQHYHQLKQRKYTSINNPTSASLPLTSVSPPKAATSPQPISATIPITSITTGIIINTNKIGIPTIRIIIPKIIIINTICTSGIFSTYSGSNTSTTSII</sequence>
<reference evidence="1" key="2">
    <citation type="submission" date="2020-11" db="EMBL/GenBank/DDBJ databases">
        <authorList>
            <person name="McCartney M.A."/>
            <person name="Auch B."/>
            <person name="Kono T."/>
            <person name="Mallez S."/>
            <person name="Becker A."/>
            <person name="Gohl D.M."/>
            <person name="Silverstein K.A.T."/>
            <person name="Koren S."/>
            <person name="Bechman K.B."/>
            <person name="Herman A."/>
            <person name="Abrahante J.E."/>
            <person name="Garbe J."/>
        </authorList>
    </citation>
    <scope>NUCLEOTIDE SEQUENCE</scope>
    <source>
        <strain evidence="1">Duluth1</strain>
        <tissue evidence="1">Whole animal</tissue>
    </source>
</reference>
<protein>
    <submittedName>
        <fullName evidence="1">Uncharacterized protein</fullName>
    </submittedName>
</protein>
<dbReference type="EMBL" id="JAIWYP010000011">
    <property type="protein sequence ID" value="KAH3740894.1"/>
    <property type="molecule type" value="Genomic_DNA"/>
</dbReference>
<dbReference type="AlphaFoldDB" id="A0A9D4DA09"/>
<accession>A0A9D4DA09</accession>
<comment type="caution">
    <text evidence="1">The sequence shown here is derived from an EMBL/GenBank/DDBJ whole genome shotgun (WGS) entry which is preliminary data.</text>
</comment>